<dbReference type="PROSITE" id="PS51257">
    <property type="entry name" value="PROKAR_LIPOPROTEIN"/>
    <property type="match status" value="1"/>
</dbReference>
<dbReference type="Gene3D" id="3.40.190.10">
    <property type="entry name" value="Periplasmic binding protein-like II"/>
    <property type="match status" value="1"/>
</dbReference>
<dbReference type="eggNOG" id="arCOG01534">
    <property type="taxonomic scope" value="Archaea"/>
</dbReference>
<dbReference type="PIRSF" id="PIRSF002741">
    <property type="entry name" value="MppA"/>
    <property type="match status" value="1"/>
</dbReference>
<dbReference type="Proteomes" id="UP000002698">
    <property type="component" value="Chromosome"/>
</dbReference>
<evidence type="ECO:0000256" key="3">
    <source>
        <dbReference type="ARBA" id="ARBA00022448"/>
    </source>
</evidence>
<evidence type="ECO:0000259" key="5">
    <source>
        <dbReference type="Pfam" id="PF00496"/>
    </source>
</evidence>
<reference evidence="6 7" key="1">
    <citation type="journal article" date="2005" name="Genome Res.">
        <title>Living with two extremes: conclusions from the genome sequence of Natronomonas pharaonis.</title>
        <authorList>
            <person name="Falb M."/>
            <person name="Pfeiffer F."/>
            <person name="Palm P."/>
            <person name="Rodewald K."/>
            <person name="Hickmann V."/>
            <person name="Tittor J."/>
            <person name="Oesterhelt D."/>
        </authorList>
    </citation>
    <scope>NUCLEOTIDE SEQUENCE [LARGE SCALE GENOMIC DNA]</scope>
    <source>
        <strain evidence="7">ATCC 35678 / DSM 2160 / CIP 103997 / JCM 8858 / NBRC 14720 / NCIMB 2260 / Gabara</strain>
    </source>
</reference>
<comment type="similarity">
    <text evidence="2">Belongs to the bacterial solute-binding protein 5 family.</text>
</comment>
<keyword evidence="4" id="KW-0732">Signal</keyword>
<protein>
    <submittedName>
        <fullName evidence="6">ABC-type transport system periplasmic substrate-binding protein (Probable substrate dipeptide/oligopeptide)</fullName>
    </submittedName>
</protein>
<dbReference type="STRING" id="348780.NP_3578A"/>
<dbReference type="SUPFAM" id="SSF53850">
    <property type="entry name" value="Periplasmic binding protein-like II"/>
    <property type="match status" value="1"/>
</dbReference>
<keyword evidence="3" id="KW-0813">Transport</keyword>
<dbReference type="EMBL" id="CR936257">
    <property type="protein sequence ID" value="CAI49880.1"/>
    <property type="molecule type" value="Genomic_DNA"/>
</dbReference>
<sequence>MKLTRRQALTAFGSAGVVGMAGCLGGGNDDTELSKTVALDSRPADGDWSMYGGLTPYYTPTHETLTASSHDFYDIEPWLATEWEAVDDLIWEFTLRTDATFHDGTALTADLVAQSFSALLAERPLGWAKVTEDSFEAVDDHTLRVETVERFGALAGTMSHPLFGIQHPGDRDDPIGTGPYEVAELDPDGAVRMVAADDYWGDEPSLEALTFEGIVDPMTRSSNLQAGDVDAAFELPREHYEMLSRDDSIEIRTQEEPRTGLGMMNLYQSPTDDADLRRALNYAVDQQLIVENILHGIGTPAKGPYAPSIPWSAHNELPEYGPDLDRARTLVDESGYDGDELEIHLGSDNPHERLIASHMQERFEEIGVSTSIRQFESGSFYEVEQKRDSNITLIELGSINGAADYLVYLQFHSEGGDNRELYETEGTGLYNLGGEVDSLIENGDRALDADRKHEAYREVQRRVMDAAVLIPVYYKEYVFGQRAETAGPETHAVPHMTRWTEFRPDE</sequence>
<evidence type="ECO:0000313" key="6">
    <source>
        <dbReference type="EMBL" id="CAI49880.1"/>
    </source>
</evidence>
<dbReference type="GO" id="GO:0043190">
    <property type="term" value="C:ATP-binding cassette (ABC) transporter complex"/>
    <property type="evidence" value="ECO:0007669"/>
    <property type="project" value="InterPro"/>
</dbReference>
<dbReference type="KEGG" id="nph:NP_3578A"/>
<dbReference type="HOGENOM" id="CLU_017028_7_4_2"/>
<accession>A0A1U7EXH4</accession>
<dbReference type="GO" id="GO:0042597">
    <property type="term" value="C:periplasmic space"/>
    <property type="evidence" value="ECO:0007669"/>
    <property type="project" value="UniProtKB-ARBA"/>
</dbReference>
<keyword evidence="7" id="KW-1185">Reference proteome</keyword>
<dbReference type="PANTHER" id="PTHR30290:SF10">
    <property type="entry name" value="PERIPLASMIC OLIGOPEPTIDE-BINDING PROTEIN-RELATED"/>
    <property type="match status" value="1"/>
</dbReference>
<dbReference type="PANTHER" id="PTHR30290">
    <property type="entry name" value="PERIPLASMIC BINDING COMPONENT OF ABC TRANSPORTER"/>
    <property type="match status" value="1"/>
</dbReference>
<dbReference type="CDD" id="cd08490">
    <property type="entry name" value="PBP2_NikA_DppA_OppA_like_3"/>
    <property type="match status" value="1"/>
</dbReference>
<name>A0A1U7EXH4_NATPD</name>
<dbReference type="AlphaFoldDB" id="A0A1U7EXH4"/>
<dbReference type="InterPro" id="IPR030678">
    <property type="entry name" value="Peptide/Ni-bd"/>
</dbReference>
<feature type="domain" description="Solute-binding protein family 5" evidence="5">
    <location>
        <begin position="75"/>
        <end position="416"/>
    </location>
</feature>
<dbReference type="InterPro" id="IPR039424">
    <property type="entry name" value="SBP_5"/>
</dbReference>
<dbReference type="GO" id="GO:0015833">
    <property type="term" value="P:peptide transport"/>
    <property type="evidence" value="ECO:0007669"/>
    <property type="project" value="TreeGrafter"/>
</dbReference>
<evidence type="ECO:0000256" key="2">
    <source>
        <dbReference type="ARBA" id="ARBA00005695"/>
    </source>
</evidence>
<dbReference type="Pfam" id="PF00496">
    <property type="entry name" value="SBP_bac_5"/>
    <property type="match status" value="1"/>
</dbReference>
<dbReference type="Gene3D" id="3.10.105.10">
    <property type="entry name" value="Dipeptide-binding Protein, Domain 3"/>
    <property type="match status" value="1"/>
</dbReference>
<gene>
    <name evidence="6" type="primary">dppA2</name>
    <name evidence="6" type="synonym">abc02s</name>
    <name evidence="6" type="ordered locus">NP_3578A</name>
</gene>
<dbReference type="GO" id="GO:1904680">
    <property type="term" value="F:peptide transmembrane transporter activity"/>
    <property type="evidence" value="ECO:0007669"/>
    <property type="project" value="TreeGrafter"/>
</dbReference>
<evidence type="ECO:0000256" key="1">
    <source>
        <dbReference type="ARBA" id="ARBA00004196"/>
    </source>
</evidence>
<proteinExistence type="inferred from homology"/>
<evidence type="ECO:0000256" key="4">
    <source>
        <dbReference type="ARBA" id="ARBA00022729"/>
    </source>
</evidence>
<comment type="subcellular location">
    <subcellularLocation>
        <location evidence="1">Cell envelope</location>
    </subcellularLocation>
</comment>
<organism evidence="6 7">
    <name type="scientific">Natronomonas pharaonis (strain ATCC 35678 / DSM 2160 / CIP 103997 / JCM 8858 / NBRC 14720 / NCIMB 2260 / Gabara)</name>
    <name type="common">Halobacterium pharaonis</name>
    <dbReference type="NCBI Taxonomy" id="348780"/>
    <lineage>
        <taxon>Archaea</taxon>
        <taxon>Methanobacteriati</taxon>
        <taxon>Methanobacteriota</taxon>
        <taxon>Stenosarchaea group</taxon>
        <taxon>Halobacteria</taxon>
        <taxon>Halobacteriales</taxon>
        <taxon>Natronomonadaceae</taxon>
        <taxon>Natronomonas</taxon>
    </lineage>
</organism>
<dbReference type="EnsemblBacteria" id="CAI49880">
    <property type="protein sequence ID" value="CAI49880"/>
    <property type="gene ID" value="NP_3578A"/>
</dbReference>
<evidence type="ECO:0000313" key="7">
    <source>
        <dbReference type="Proteomes" id="UP000002698"/>
    </source>
</evidence>
<dbReference type="InterPro" id="IPR000914">
    <property type="entry name" value="SBP_5_dom"/>
</dbReference>